<dbReference type="EMBL" id="HBUF01251660">
    <property type="protein sequence ID" value="CAG6680215.1"/>
    <property type="molecule type" value="Transcribed_RNA"/>
</dbReference>
<name>A0A8D8VXZ2_9HEMI</name>
<evidence type="ECO:0000313" key="1">
    <source>
        <dbReference type="EMBL" id="CAG6637775.1"/>
    </source>
</evidence>
<accession>A0A8D8VXZ2</accession>
<proteinExistence type="predicted"/>
<sequence>MVGKSYFFESYSNPNMPTICRAVTRTADFRVTCFETVLLRSANHNSPFRNDYLSLVNVFQVFGRSQSLEISPTLESDSAIFDICRSWSLTRFAPRLRGPWPLVEWLTFE</sequence>
<dbReference type="AlphaFoldDB" id="A0A8D8VXZ2"/>
<dbReference type="EMBL" id="HBUF01099577">
    <property type="protein sequence ID" value="CAG6637777.1"/>
    <property type="molecule type" value="Transcribed_RNA"/>
</dbReference>
<dbReference type="EMBL" id="HBUF01099576">
    <property type="protein sequence ID" value="CAG6637775.1"/>
    <property type="molecule type" value="Transcribed_RNA"/>
</dbReference>
<organism evidence="1">
    <name type="scientific">Cacopsylla melanoneura</name>
    <dbReference type="NCBI Taxonomy" id="428564"/>
    <lineage>
        <taxon>Eukaryota</taxon>
        <taxon>Metazoa</taxon>
        <taxon>Ecdysozoa</taxon>
        <taxon>Arthropoda</taxon>
        <taxon>Hexapoda</taxon>
        <taxon>Insecta</taxon>
        <taxon>Pterygota</taxon>
        <taxon>Neoptera</taxon>
        <taxon>Paraneoptera</taxon>
        <taxon>Hemiptera</taxon>
        <taxon>Sternorrhyncha</taxon>
        <taxon>Psylloidea</taxon>
        <taxon>Psyllidae</taxon>
        <taxon>Psyllinae</taxon>
        <taxon>Cacopsylla</taxon>
    </lineage>
</organism>
<dbReference type="EMBL" id="HBUF01251661">
    <property type="protein sequence ID" value="CAG6680217.1"/>
    <property type="molecule type" value="Transcribed_RNA"/>
</dbReference>
<reference evidence="1" key="1">
    <citation type="submission" date="2021-05" db="EMBL/GenBank/DDBJ databases">
        <authorList>
            <person name="Alioto T."/>
            <person name="Alioto T."/>
            <person name="Gomez Garrido J."/>
        </authorList>
    </citation>
    <scope>NUCLEOTIDE SEQUENCE</scope>
</reference>
<dbReference type="EMBL" id="HBUF01099575">
    <property type="protein sequence ID" value="CAG6637773.1"/>
    <property type="molecule type" value="Transcribed_RNA"/>
</dbReference>
<protein>
    <submittedName>
        <fullName evidence="1">Uncharacterized protein</fullName>
    </submittedName>
</protein>